<comment type="caution">
    <text evidence="2">The sequence shown here is derived from an EMBL/GenBank/DDBJ whole genome shotgun (WGS) entry which is preliminary data.</text>
</comment>
<feature type="region of interest" description="Disordered" evidence="1">
    <location>
        <begin position="1672"/>
        <end position="1702"/>
    </location>
</feature>
<feature type="region of interest" description="Disordered" evidence="1">
    <location>
        <begin position="2319"/>
        <end position="2384"/>
    </location>
</feature>
<gene>
    <name evidence="2" type="ORF">JTE90_007644</name>
</gene>
<feature type="compositionally biased region" description="Polar residues" evidence="1">
    <location>
        <begin position="2585"/>
        <end position="2601"/>
    </location>
</feature>
<feature type="region of interest" description="Disordered" evidence="1">
    <location>
        <begin position="1251"/>
        <end position="1273"/>
    </location>
</feature>
<feature type="compositionally biased region" description="Polar residues" evidence="1">
    <location>
        <begin position="2134"/>
        <end position="2161"/>
    </location>
</feature>
<feature type="region of interest" description="Disordered" evidence="1">
    <location>
        <begin position="910"/>
        <end position="941"/>
    </location>
</feature>
<feature type="compositionally biased region" description="Polar residues" evidence="1">
    <location>
        <begin position="913"/>
        <end position="933"/>
    </location>
</feature>
<dbReference type="EMBL" id="JAFNEN010000383">
    <property type="protein sequence ID" value="KAG8184210.1"/>
    <property type="molecule type" value="Genomic_DNA"/>
</dbReference>
<name>A0AAV6UJA4_9ARAC</name>
<evidence type="ECO:0000313" key="3">
    <source>
        <dbReference type="Proteomes" id="UP000827092"/>
    </source>
</evidence>
<feature type="compositionally biased region" description="Basic and acidic residues" evidence="1">
    <location>
        <begin position="1898"/>
        <end position="1909"/>
    </location>
</feature>
<reference evidence="2 3" key="1">
    <citation type="journal article" date="2022" name="Nat. Ecol. Evol.">
        <title>A masculinizing supergene underlies an exaggerated male reproductive morph in a spider.</title>
        <authorList>
            <person name="Hendrickx F."/>
            <person name="De Corte Z."/>
            <person name="Sonet G."/>
            <person name="Van Belleghem S.M."/>
            <person name="Kostlbacher S."/>
            <person name="Vangestel C."/>
        </authorList>
    </citation>
    <scope>NUCLEOTIDE SEQUENCE [LARGE SCALE GENOMIC DNA]</scope>
    <source>
        <strain evidence="2">W744_W776</strain>
    </source>
</reference>
<dbReference type="Proteomes" id="UP000827092">
    <property type="component" value="Unassembled WGS sequence"/>
</dbReference>
<keyword evidence="3" id="KW-1185">Reference proteome</keyword>
<feature type="region of interest" description="Disordered" evidence="1">
    <location>
        <begin position="1898"/>
        <end position="1918"/>
    </location>
</feature>
<evidence type="ECO:0000313" key="2">
    <source>
        <dbReference type="EMBL" id="KAG8184210.1"/>
    </source>
</evidence>
<feature type="region of interest" description="Disordered" evidence="1">
    <location>
        <begin position="1614"/>
        <end position="1634"/>
    </location>
</feature>
<feature type="compositionally biased region" description="Low complexity" evidence="1">
    <location>
        <begin position="2326"/>
        <end position="2349"/>
    </location>
</feature>
<feature type="compositionally biased region" description="Polar residues" evidence="1">
    <location>
        <begin position="1673"/>
        <end position="1702"/>
    </location>
</feature>
<feature type="region of interest" description="Disordered" evidence="1">
    <location>
        <begin position="2133"/>
        <end position="2178"/>
    </location>
</feature>
<evidence type="ECO:0000256" key="1">
    <source>
        <dbReference type="SAM" id="MobiDB-lite"/>
    </source>
</evidence>
<proteinExistence type="predicted"/>
<sequence length="2631" mass="291062">MLEMDNFGQFYPSEVARLVLGYLEDKKCQYAWEIFLLECHDLQEHYLHFNQGKKHTTTVEGKSLQDILAEYCHIKYTSERHGENEAGPTVSNNEGMENCTTEREFSETAFTAPFNAGLCALEEKRRSTEDEAVLPNTALASTDNVGSSEATTTLSTEDNVELLHELNSLLQAQNVEPCPQIHSSISTSKRPSLPQCSRRRISLKKKNRVHKMTQTEVLLSQTACAQTELNPVYASLNQHTISLFADRIREEKGVQSDSYSEFTKPDSEGQISFISSGANEDSFVVPIRKRKGFIPKRLLTPSVACDKVSENIILYKRQILEDLVVLEEILSHQPVIKSICDNINIAIFEESESSSLSSCLPLQEVMYDRIIKSALEKTETDQLLLSYLSFCCSSEDFIIGKLKQLPPTIDTGDQMDISVESDTTEIYSQTQSSTAVVPRTNISETHTEKEANKESDSMTKSILQNLERICTSDLNLEDQNNSVEGFSKGICSVERQNFDGNRICLSGANSKETSTSSVINQNLGLPLQNTTNFANPIEDDLPLATLVENTSVTAQVISPENIPPNGSTMPTSSPVTCNGSNFVNPIEDGLPLATLVENTSVVAPIISPENITPNRSTMPMSSPVTCNEMSKFMKVSIGTPYISEVILQSEPPMPVSWVKKKTKTMHKLASEVILPPNQMSQVLDLTTYRQIQSNNPNSFISSNNTGLSAFADSRNFPMFNPSFPILPPKPVSQVLNVTTCQQIQPNNHIGFPTNFVSNNNVGFPAFTNSRNFLTSNTSPTFPYSGFSTLFVPNDSPSAFPAQNGIQYNLIINPNINWNPSSNIQAQAVMGNNMLQNQLVNSNSRELDAVVKSPMQNQLKGNKTVYVQTKKVVQKIFKRKKSPKILIKMKPTATKKTHHLYRYRLIAPKKSATDQESSIQNRNTLNIPPTESDISATSTVSKQSSSAKESIKVVCGTSKISPEIEGIEPRIVSPLKSLPSSAADDKTGSVVSKKLDFFGDEVQSKTDETLSEKQDQNSDPLKSLISSACLLAGDDQTDSVVSKNFDFFGDEVQSKTDETLSEKQDQNSDPLKSLISSACLLAADDKTGSVVSKNLDFSGDEVQSKTDETLSEKQDQNSDPLKSLISSACLLAADDKTGSVVSKKLDFLGDEVQIKTDKTFSGDQGGNLEPLKSLLSSPLLLAGMNDEAGSVKKNLDLIDDEVQSKTDETLSEDQNHNSDPLKYLLSSARLLAGMNDEISVVRRALDFDTNKAQSKSDKACSEHSDRNSKVAKSDNKISSSDLVLAVNQFSETSSLVTKTVSESKRKNASKDKRNVRELHPEECGNESCFETSLVKKPSKIHLSELKKKEARKDLFSNHSLIPKSENIASERNMAVEILDLMQKAIDTKSSRALQCNQDKVSNTKSKVIDISNVEPKYMPLVKKEVPNSNIIQEPKLQINKHQLLNKEQSKFQNVTQEPVSDEEILSNICAFLRNKRFITKTEDSNNSQIISSSNSGLGTSQFLEKIESSTQISTGCMNLNGTQMCLTILKDAKEPNSLNLTESLSVDKCKASDNKAMNKNASRKRKAEKYAEDSESKIVKCPETLNKKLIVSEPIANAIKPKGYLKKKFILYNSDSKGSPQSQTSKNPLSKYSRSKNNQRVCQLVSKFNKIRKSFELKDSKVVEIYQLEEESDMQIQTEKQNKSNFIDQNSENPSDNSTKSLSVDTHETVEQCNSSGMSGEQNESDCTQFFNCPIRTYSKQKNNLTNCTNAYKFKGKPFELKDSEAVEALGFFNEEYVKELQTKEKIVNDLAKQSSENFLVVSEDSTKPLNVESGLSSQELFPDEIEPCQETNGNDVLETETSDLVKSVTSTLDCVSSSHCPLRLKELRVTIERMTPEMIATAMYPNACNLKLNSISNSDEKKTSSRKNFDSSTKLTPSPKYRVLRSKTKRIPSILSQNNTLGEDFNSDRIKDRFMGSSNENTNKKDIQTEGTITSSSNEIVENMATNQEKKSLETTFEIPETPTDLSSVTQGLNREDIERLVAENNTQTTSLNNFSCKVTSEAITGTEDLSPTSLNTQKTETEMDLDVIHTSQEPIKENLHVAQQIYKTSTGKWTHVIYSDIVSHDVNKKENVSLPTVNNTLNSSLLLCKNPKLQDSSSDSKNDSAVQLPMNNVQKLSSYASPDKSSKTLPKSILKKTPGKHSNIPFSVKSYKEWKLENSALAQAKPIKKLVGFLTPQKETTKLQTSRVKVPNPKLSELCHSMSTFQDSPQVIPSTLDSKLQNFQENNSKVEGADDSKIANLSNHQGKFKTIVHVVPAKSGYETEIGLKEIVLSTENECSPKKATNNIKSSSVKNKNKGSNKLSRSGNKVNPNPKPLHGNNKKKDCRNLTKSEPTKKRNTSKIDCNKNSLFVKLSPTKKYPNTLNETAKPLQENKNCSVASETNQSLELKSTLENVSVLSKGAKSLNLKKSLPKGKSPSENILENDAVSSNDLQMYSANKKLCIRNSSNASCDKDNIFISLIDYPDSSVISSSGVLRVDESIDVNMDSSYRKLLIENNNRNSTDMSTEENIPVVVLDDSENSSHDSLNLSGDIEGDVKPAPVADSVNSGTTGDNEAKSSNVPKRKKMCFNSSKCNSEELLLALSEEMVKSN</sequence>
<organism evidence="2 3">
    <name type="scientific">Oedothorax gibbosus</name>
    <dbReference type="NCBI Taxonomy" id="931172"/>
    <lineage>
        <taxon>Eukaryota</taxon>
        <taxon>Metazoa</taxon>
        <taxon>Ecdysozoa</taxon>
        <taxon>Arthropoda</taxon>
        <taxon>Chelicerata</taxon>
        <taxon>Arachnida</taxon>
        <taxon>Araneae</taxon>
        <taxon>Araneomorphae</taxon>
        <taxon>Entelegynae</taxon>
        <taxon>Araneoidea</taxon>
        <taxon>Linyphiidae</taxon>
        <taxon>Erigoninae</taxon>
        <taxon>Oedothorax</taxon>
    </lineage>
</organism>
<protein>
    <recommendedName>
        <fullName evidence="4">LisH domain-containing protein</fullName>
    </recommendedName>
</protein>
<evidence type="ECO:0008006" key="4">
    <source>
        <dbReference type="Google" id="ProtNLM"/>
    </source>
</evidence>
<feature type="compositionally biased region" description="Basic and acidic residues" evidence="1">
    <location>
        <begin position="2362"/>
        <end position="2376"/>
    </location>
</feature>
<feature type="region of interest" description="Disordered" evidence="1">
    <location>
        <begin position="2557"/>
        <end position="2608"/>
    </location>
</feature>
<accession>A0AAV6UJA4</accession>